<organism evidence="2 3">
    <name type="scientific">Staphylococcus hyicus</name>
    <dbReference type="NCBI Taxonomy" id="1284"/>
    <lineage>
        <taxon>Bacteria</taxon>
        <taxon>Bacillati</taxon>
        <taxon>Bacillota</taxon>
        <taxon>Bacilli</taxon>
        <taxon>Bacillales</taxon>
        <taxon>Staphylococcaceae</taxon>
        <taxon>Staphylococcus</taxon>
    </lineage>
</organism>
<protein>
    <submittedName>
        <fullName evidence="2">Uncharacterized protein</fullName>
    </submittedName>
</protein>
<dbReference type="GeneID" id="41072548"/>
<keyword evidence="1" id="KW-0472">Membrane</keyword>
<evidence type="ECO:0000256" key="1">
    <source>
        <dbReference type="SAM" id="Phobius"/>
    </source>
</evidence>
<keyword evidence="1" id="KW-0812">Transmembrane</keyword>
<feature type="transmembrane region" description="Helical" evidence="1">
    <location>
        <begin position="5"/>
        <end position="23"/>
    </location>
</feature>
<keyword evidence="1" id="KW-1133">Transmembrane helix</keyword>
<evidence type="ECO:0000313" key="2">
    <source>
        <dbReference type="EMBL" id="RIO43962.1"/>
    </source>
</evidence>
<name>A0A0A8HN21_STAHY</name>
<accession>A0A0A8HN21</accession>
<feature type="transmembrane region" description="Helical" evidence="1">
    <location>
        <begin position="54"/>
        <end position="75"/>
    </location>
</feature>
<proteinExistence type="predicted"/>
<dbReference type="EMBL" id="QXVO01000035">
    <property type="protein sequence ID" value="RIO43962.1"/>
    <property type="molecule type" value="Genomic_DNA"/>
</dbReference>
<dbReference type="RefSeq" id="WP_039644558.1">
    <property type="nucleotide sequence ID" value="NZ_CP008747.1"/>
</dbReference>
<dbReference type="Proteomes" id="UP000285625">
    <property type="component" value="Unassembled WGS sequence"/>
</dbReference>
<sequence>MKIGLYIALICGLISGATIFFNAPLFPSFVFPVIIGLIGIIATLWTLPNPNISGMLKLGGIMVNLFPVIVGIVTLTQ</sequence>
<reference evidence="2 3" key="1">
    <citation type="journal article" date="2016" name="Front. Microbiol.">
        <title>Comprehensive Phylogenetic Analysis of Bovine Non-aureus Staphylococci Species Based on Whole-Genome Sequencing.</title>
        <authorList>
            <person name="Naushad S."/>
            <person name="Barkema H.W."/>
            <person name="Luby C."/>
            <person name="Condas L.A."/>
            <person name="Nobrega D.B."/>
            <person name="Carson D.A."/>
            <person name="De Buck J."/>
        </authorList>
    </citation>
    <scope>NUCLEOTIDE SEQUENCE [LARGE SCALE GENOMIC DNA]</scope>
    <source>
        <strain evidence="2 3">SNUC 5959</strain>
    </source>
</reference>
<dbReference type="STRING" id="1284.SHYC_03565"/>
<feature type="transmembrane region" description="Helical" evidence="1">
    <location>
        <begin position="29"/>
        <end position="47"/>
    </location>
</feature>
<evidence type="ECO:0000313" key="3">
    <source>
        <dbReference type="Proteomes" id="UP000285625"/>
    </source>
</evidence>
<dbReference type="KEGG" id="shu:SHYC_03565"/>
<comment type="caution">
    <text evidence="2">The sequence shown here is derived from an EMBL/GenBank/DDBJ whole genome shotgun (WGS) entry which is preliminary data.</text>
</comment>
<dbReference type="HOGENOM" id="CLU_2652693_0_0_9"/>
<gene>
    <name evidence="2" type="ORF">BUZ57_10090</name>
</gene>
<dbReference type="AlphaFoldDB" id="A0A0A8HN21"/>